<dbReference type="SUPFAM" id="SSF52113">
    <property type="entry name" value="BRCT domain"/>
    <property type="match status" value="1"/>
</dbReference>
<evidence type="ECO:0000256" key="2">
    <source>
        <dbReference type="ARBA" id="ARBA00010945"/>
    </source>
</evidence>
<dbReference type="InterPro" id="IPR053848">
    <property type="entry name" value="IMS_HHH_1"/>
</dbReference>
<dbReference type="EC" id="2.7.7.-" evidence="13"/>
<evidence type="ECO:0000256" key="7">
    <source>
        <dbReference type="ARBA" id="ARBA00022723"/>
    </source>
</evidence>
<dbReference type="PROSITE" id="PS50008">
    <property type="entry name" value="PIPLC_Y_DOMAIN"/>
    <property type="match status" value="1"/>
</dbReference>
<feature type="domain" description="PI-PLC Y-box" evidence="16">
    <location>
        <begin position="557"/>
        <end position="595"/>
    </location>
</feature>
<keyword evidence="10 13" id="KW-0238">DNA-binding</keyword>
<dbReference type="InterPro" id="IPR017961">
    <property type="entry name" value="DNA_pol_Y-fam_little_finger"/>
</dbReference>
<evidence type="ECO:0000256" key="11">
    <source>
        <dbReference type="ARBA" id="ARBA00023204"/>
    </source>
</evidence>
<feature type="compositionally biased region" description="Basic and acidic residues" evidence="15">
    <location>
        <begin position="167"/>
        <end position="183"/>
    </location>
</feature>
<evidence type="ECO:0000256" key="9">
    <source>
        <dbReference type="ARBA" id="ARBA00022842"/>
    </source>
</evidence>
<evidence type="ECO:0000256" key="6">
    <source>
        <dbReference type="ARBA" id="ARBA00022695"/>
    </source>
</evidence>
<feature type="region of interest" description="Disordered" evidence="15">
    <location>
        <begin position="892"/>
        <end position="932"/>
    </location>
</feature>
<evidence type="ECO:0000313" key="20">
    <source>
        <dbReference type="RefSeq" id="XP_014669445.1"/>
    </source>
</evidence>
<evidence type="ECO:0000256" key="3">
    <source>
        <dbReference type="ARBA" id="ARBA00020399"/>
    </source>
</evidence>
<dbReference type="CDD" id="cd01701">
    <property type="entry name" value="PolY_Rev1"/>
    <property type="match status" value="1"/>
</dbReference>
<dbReference type="SUPFAM" id="SSF56672">
    <property type="entry name" value="DNA/RNA polymerases"/>
    <property type="match status" value="1"/>
</dbReference>
<dbReference type="Gene3D" id="3.30.70.270">
    <property type="match status" value="2"/>
</dbReference>
<proteinExistence type="inferred from homology"/>
<evidence type="ECO:0000256" key="15">
    <source>
        <dbReference type="SAM" id="MobiDB-lite"/>
    </source>
</evidence>
<dbReference type="PROSITE" id="PS50172">
    <property type="entry name" value="BRCT"/>
    <property type="match status" value="1"/>
</dbReference>
<dbReference type="Gene3D" id="3.40.50.10190">
    <property type="entry name" value="BRCT domain"/>
    <property type="match status" value="1"/>
</dbReference>
<dbReference type="Pfam" id="PF11799">
    <property type="entry name" value="IMS_C"/>
    <property type="match status" value="1"/>
</dbReference>
<dbReference type="Pfam" id="PF16727">
    <property type="entry name" value="REV1_C"/>
    <property type="match status" value="1"/>
</dbReference>
<comment type="function">
    <text evidence="13">Deoxycytidyl transferase involved in DNA repair. Transfers a dCMP residue from dCTP to the 3'-end of a DNA primer in a template-dependent reaction. May assist in the first step in the bypass of abasic lesions by the insertion of a nucleotide opposite the lesion. Required for normal induction of mutations by physical and chemical agents.</text>
</comment>
<evidence type="ECO:0000256" key="4">
    <source>
        <dbReference type="ARBA" id="ARBA00022634"/>
    </source>
</evidence>
<feature type="region of interest" description="Disordered" evidence="15">
    <location>
        <begin position="1"/>
        <end position="22"/>
    </location>
</feature>
<keyword evidence="9" id="KW-0460">Magnesium</keyword>
<dbReference type="InterPro" id="IPR036420">
    <property type="entry name" value="BRCT_dom_sf"/>
</dbReference>
<sequence length="1082" mass="119876">MAGRRPRKREDKSGWDGHGGYMNAKKQKLNEQFESKECAIAAVKEGNASEIFSGITIYVNGYTEPSSDELRRLMQLHGGRFQYYYSVAQVTHTIASNLADSKIRQVGNKKIVRPQWILDSIEAGRLLSCTPYQLYAAPSGSQGTLGFQQMISTGGETKEKCIAEKLSRETGDDEKGSDSKPAKVQDCTEPATSNDGQVHDAVDSEESYDISPSPNSKEDDHADWGGERSSEEEPNVIAVKRRTIEVQNPDSPKKKPTAKAGDANFVSEYYTHSRLHHISTWGTEFRRYVTELRSAGRGEFRGAKKLQELKLCGRLASHDDPGKVIMHIDMDCFFVSVGLLDRPELVGQPVAVTHSKGHPAPSRCETGANPDYERKYWEQKCTGQQYGSRERAAENACTSSSVAAGEQDFYSRAEIASCSYEARKLGVRNGMFMGEARRLCPNLQTIPYNFERYSMVSKSLYNIVASFTHDIEAMSCDELFVDLSKLSKDVGISPLDIAQVMRDEIAEQTGCRASAGLGPSILIARLATRLAKPNGQHWVKPDEVPAFIHGQALKDLPGVGWKLGCRLKALGAETCGELQQLSLGMLQKECGPKSGRNLYQFCRGEDSREIRTDKDRKSVSAEINYGMRFTAQEEVDKFLAELAVEVCKRLKEVQSKGKSITLKLKGRKADAPVVSAKFMGHGVCDNFAKSVTLPVATDSIDIIRKESLNLLKTMKVVPSDVRGMGIQVHRLEPSTKAACPANSILNFMKKAIASTSAQVPETSSSVSMQPTSSERNCSTTLPAYQMLSVSQVDSSVLAELPAEIREEVEKEMQQAQRRKDLQEIESSELLQKVPSAGISVHAETHAKCDQKPTTRTEVTTELPNLSQIDQSFMDALPEDLRKEVMAACTEKVVHSSAKNETSKVTRRPVQGKKSSPRKTKSGASPKKHKMQKGQLTLSAMINTIQQPAQAVKSEEKHPEASVGIPSSNNNERGRVEEKNSALLPIPSLCGATGREEVRSLIKEWTDSTAEPVNEDIEMFITYLEELVGHMNLEMADKMLKYFYRLVKVQQADAWRLALHQTVESVQQTVLARYGYRLKLDFP</sequence>
<dbReference type="PANTHER" id="PTHR45990">
    <property type="entry name" value="DNA REPAIR PROTEIN REV1"/>
    <property type="match status" value="1"/>
</dbReference>
<dbReference type="InterPro" id="IPR043128">
    <property type="entry name" value="Rev_trsase/Diguanyl_cyclase"/>
</dbReference>
<reference evidence="20" key="1">
    <citation type="submission" date="2025-08" db="UniProtKB">
        <authorList>
            <consortium name="RefSeq"/>
        </authorList>
    </citation>
    <scope>IDENTIFICATION</scope>
</reference>
<feature type="compositionally biased region" description="Basic and acidic residues" evidence="15">
    <location>
        <begin position="216"/>
        <end position="231"/>
    </location>
</feature>
<dbReference type="Gene3D" id="3.30.1490.100">
    <property type="entry name" value="DNA polymerase, Y-family, little finger domain"/>
    <property type="match status" value="1"/>
</dbReference>
<dbReference type="InterPro" id="IPR036775">
    <property type="entry name" value="DNA_pol_Y-fam_lit_finger_sf"/>
</dbReference>
<keyword evidence="8 13" id="KW-0227">DNA damage</keyword>
<dbReference type="RefSeq" id="XP_014669445.1">
    <property type="nucleotide sequence ID" value="XM_014813959.1"/>
</dbReference>
<dbReference type="InterPro" id="IPR001711">
    <property type="entry name" value="PLipase_C_Pinositol-sp_Y"/>
</dbReference>
<comment type="similarity">
    <text evidence="2 13">Belongs to the DNA polymerase type-Y family.</text>
</comment>
<evidence type="ECO:0000256" key="13">
    <source>
        <dbReference type="PIRNR" id="PIRNR036573"/>
    </source>
</evidence>
<evidence type="ECO:0000259" key="17">
    <source>
        <dbReference type="PROSITE" id="PS50172"/>
    </source>
</evidence>
<feature type="region of interest" description="Disordered" evidence="15">
    <location>
        <begin position="167"/>
        <end position="237"/>
    </location>
</feature>
<dbReference type="Gene3D" id="1.20.58.1280">
    <property type="entry name" value="DNA repair protein Rev1, C-terminal domain"/>
    <property type="match status" value="1"/>
</dbReference>
<dbReference type="InterPro" id="IPR012112">
    <property type="entry name" value="REV1"/>
</dbReference>
<keyword evidence="14" id="KW-0175">Coiled coil</keyword>
<evidence type="ECO:0000256" key="1">
    <source>
        <dbReference type="ARBA" id="ARBA00004123"/>
    </source>
</evidence>
<dbReference type="Pfam" id="PF21999">
    <property type="entry name" value="IMS_HHH_1"/>
    <property type="match status" value="1"/>
</dbReference>
<accession>A0ABM1EB74</accession>
<dbReference type="CDD" id="cd17719">
    <property type="entry name" value="BRCT_Rev1"/>
    <property type="match status" value="1"/>
</dbReference>
<evidence type="ECO:0000256" key="8">
    <source>
        <dbReference type="ARBA" id="ARBA00022763"/>
    </source>
</evidence>
<feature type="coiled-coil region" evidence="14">
    <location>
        <begin position="805"/>
        <end position="832"/>
    </location>
</feature>
<dbReference type="Proteomes" id="UP000695022">
    <property type="component" value="Unplaced"/>
</dbReference>
<keyword evidence="12 13" id="KW-0539">Nucleus</keyword>
<dbReference type="InterPro" id="IPR043502">
    <property type="entry name" value="DNA/RNA_pol_sf"/>
</dbReference>
<comment type="subcellular location">
    <subcellularLocation>
        <location evidence="1 13">Nucleus</location>
    </subcellularLocation>
</comment>
<dbReference type="InterPro" id="IPR031991">
    <property type="entry name" value="Rev1_C"/>
</dbReference>
<dbReference type="GeneID" id="106810571"/>
<dbReference type="Gene3D" id="1.10.150.20">
    <property type="entry name" value="5' to 3' exonuclease, C-terminal subdomain"/>
    <property type="match status" value="1"/>
</dbReference>
<evidence type="ECO:0000256" key="12">
    <source>
        <dbReference type="ARBA" id="ARBA00023242"/>
    </source>
</evidence>
<feature type="domain" description="UmuC" evidence="18">
    <location>
        <begin position="325"/>
        <end position="560"/>
    </location>
</feature>
<keyword evidence="5 13" id="KW-0808">Transferase</keyword>
<name>A0ABM1EB74_PRICU</name>
<keyword evidence="11 13" id="KW-0234">DNA repair</keyword>
<evidence type="ECO:0000259" key="18">
    <source>
        <dbReference type="PROSITE" id="PS50173"/>
    </source>
</evidence>
<dbReference type="Gene3D" id="6.10.250.1490">
    <property type="match status" value="1"/>
</dbReference>
<dbReference type="Gene3D" id="3.40.1170.60">
    <property type="match status" value="1"/>
</dbReference>
<dbReference type="InterPro" id="IPR001357">
    <property type="entry name" value="BRCT_dom"/>
</dbReference>
<evidence type="ECO:0000256" key="14">
    <source>
        <dbReference type="SAM" id="Coils"/>
    </source>
</evidence>
<dbReference type="Gene3D" id="6.10.250.1630">
    <property type="match status" value="1"/>
</dbReference>
<dbReference type="PROSITE" id="PS50173">
    <property type="entry name" value="UMUC"/>
    <property type="match status" value="1"/>
</dbReference>
<keyword evidence="19" id="KW-1185">Reference proteome</keyword>
<keyword evidence="6 13" id="KW-0548">Nucleotidyltransferase</keyword>
<dbReference type="InterPro" id="IPR038401">
    <property type="entry name" value="Rev1_C_sf"/>
</dbReference>
<dbReference type="InterPro" id="IPR025527">
    <property type="entry name" value="HUWE1/Rev1_UBM"/>
</dbReference>
<feature type="domain" description="BRCT" evidence="17">
    <location>
        <begin position="47"/>
        <end position="134"/>
    </location>
</feature>
<evidence type="ECO:0000259" key="16">
    <source>
        <dbReference type="PROSITE" id="PS50008"/>
    </source>
</evidence>
<evidence type="ECO:0000313" key="19">
    <source>
        <dbReference type="Proteomes" id="UP000695022"/>
    </source>
</evidence>
<dbReference type="SUPFAM" id="SSF100879">
    <property type="entry name" value="Lesion bypass DNA polymerase (Y-family), little finger domain"/>
    <property type="match status" value="1"/>
</dbReference>
<feature type="region of interest" description="Disordered" evidence="15">
    <location>
        <begin position="946"/>
        <end position="976"/>
    </location>
</feature>
<dbReference type="Pfam" id="PF00533">
    <property type="entry name" value="BRCT"/>
    <property type="match status" value="1"/>
</dbReference>
<keyword evidence="4 13" id="KW-0237">DNA synthesis</keyword>
<dbReference type="SMART" id="SM00292">
    <property type="entry name" value="BRCT"/>
    <property type="match status" value="1"/>
</dbReference>
<feature type="compositionally biased region" description="Basic residues" evidence="15">
    <location>
        <begin position="904"/>
        <end position="931"/>
    </location>
</feature>
<gene>
    <name evidence="20" type="primary">LOC106810571</name>
</gene>
<dbReference type="PANTHER" id="PTHR45990:SF1">
    <property type="entry name" value="DNA REPAIR PROTEIN REV1"/>
    <property type="match status" value="1"/>
</dbReference>
<evidence type="ECO:0000256" key="10">
    <source>
        <dbReference type="ARBA" id="ARBA00023125"/>
    </source>
</evidence>
<keyword evidence="7" id="KW-0479">Metal-binding</keyword>
<organism evidence="19 20">
    <name type="scientific">Priapulus caudatus</name>
    <name type="common">Priapulid worm</name>
    <dbReference type="NCBI Taxonomy" id="37621"/>
    <lineage>
        <taxon>Eukaryota</taxon>
        <taxon>Metazoa</taxon>
        <taxon>Ecdysozoa</taxon>
        <taxon>Scalidophora</taxon>
        <taxon>Priapulida</taxon>
        <taxon>Priapulimorpha</taxon>
        <taxon>Priapulimorphida</taxon>
        <taxon>Priapulidae</taxon>
        <taxon>Priapulus</taxon>
    </lineage>
</organism>
<evidence type="ECO:0000256" key="5">
    <source>
        <dbReference type="ARBA" id="ARBA00022679"/>
    </source>
</evidence>
<dbReference type="Pfam" id="PF00817">
    <property type="entry name" value="IMS"/>
    <property type="match status" value="2"/>
</dbReference>
<protein>
    <recommendedName>
        <fullName evidence="3 13">DNA repair protein REV1</fullName>
        <ecNumber evidence="13">2.7.7.-</ecNumber>
    </recommendedName>
</protein>
<dbReference type="InterPro" id="IPR001126">
    <property type="entry name" value="UmuC"/>
</dbReference>
<dbReference type="PIRSF" id="PIRSF036573">
    <property type="entry name" value="REV1"/>
    <property type="match status" value="1"/>
</dbReference>
<dbReference type="Pfam" id="PF14377">
    <property type="entry name" value="UBM"/>
    <property type="match status" value="2"/>
</dbReference>